<dbReference type="STRING" id="33097.A0A150GXH6"/>
<keyword evidence="2" id="KW-0539">Nucleus</keyword>
<dbReference type="InterPro" id="IPR043136">
    <property type="entry name" value="B30.2/SPRY_sf"/>
</dbReference>
<dbReference type="SUPFAM" id="SSF49899">
    <property type="entry name" value="Concanavalin A-like lectins/glucanases"/>
    <property type="match status" value="1"/>
</dbReference>
<dbReference type="Proteomes" id="UP000075714">
    <property type="component" value="Unassembled WGS sequence"/>
</dbReference>
<reference evidence="6" key="1">
    <citation type="journal article" date="2016" name="Nat. Commun.">
        <title>The Gonium pectorale genome demonstrates co-option of cell cycle regulation during the evolution of multicellularity.</title>
        <authorList>
            <person name="Hanschen E.R."/>
            <person name="Marriage T.N."/>
            <person name="Ferris P.J."/>
            <person name="Hamaji T."/>
            <person name="Toyoda A."/>
            <person name="Fujiyama A."/>
            <person name="Neme R."/>
            <person name="Noguchi H."/>
            <person name="Minakuchi Y."/>
            <person name="Suzuki M."/>
            <person name="Kawai-Toyooka H."/>
            <person name="Smith D.R."/>
            <person name="Sparks H."/>
            <person name="Anderson J."/>
            <person name="Bakaric R."/>
            <person name="Luria V."/>
            <person name="Karger A."/>
            <person name="Kirschner M.W."/>
            <person name="Durand P.M."/>
            <person name="Michod R.E."/>
            <person name="Nozaki H."/>
            <person name="Olson B.J."/>
        </authorList>
    </citation>
    <scope>NUCLEOTIDE SEQUENCE [LARGE SCALE GENOMIC DNA]</scope>
    <source>
        <strain evidence="6">NIES-2863</strain>
    </source>
</reference>
<dbReference type="PROSITE" id="PS50188">
    <property type="entry name" value="B302_SPRY"/>
    <property type="match status" value="1"/>
</dbReference>
<dbReference type="PANTHER" id="PTHR10598:SF0">
    <property type="entry name" value="SET1_ASH2 HISTONE METHYLTRANSFERASE COMPLEX SUBUNIT ASH2"/>
    <property type="match status" value="1"/>
</dbReference>
<dbReference type="Gene3D" id="2.60.120.920">
    <property type="match status" value="1"/>
</dbReference>
<name>A0A150GXH6_GONPE</name>
<dbReference type="AlphaFoldDB" id="A0A150GXH6"/>
<dbReference type="GO" id="GO:0000976">
    <property type="term" value="F:transcription cis-regulatory region binding"/>
    <property type="evidence" value="ECO:0007669"/>
    <property type="project" value="TreeGrafter"/>
</dbReference>
<feature type="region of interest" description="Disordered" evidence="3">
    <location>
        <begin position="1"/>
        <end position="49"/>
    </location>
</feature>
<dbReference type="CDD" id="cd12872">
    <property type="entry name" value="SPRY_Ash2"/>
    <property type="match status" value="1"/>
</dbReference>
<comment type="subcellular location">
    <subcellularLocation>
        <location evidence="1">Nucleus</location>
    </subcellularLocation>
</comment>
<evidence type="ECO:0000256" key="3">
    <source>
        <dbReference type="SAM" id="MobiDB-lite"/>
    </source>
</evidence>
<dbReference type="SMART" id="SM00449">
    <property type="entry name" value="SPRY"/>
    <property type="match status" value="1"/>
</dbReference>
<dbReference type="InterPro" id="IPR037353">
    <property type="entry name" value="ASH2"/>
</dbReference>
<dbReference type="Pfam" id="PF00622">
    <property type="entry name" value="SPRY"/>
    <property type="match status" value="1"/>
</dbReference>
<evidence type="ECO:0000313" key="5">
    <source>
        <dbReference type="EMBL" id="KXZ54453.1"/>
    </source>
</evidence>
<gene>
    <name evidence="5" type="ORF">GPECTOR_4g1004</name>
</gene>
<evidence type="ECO:0000313" key="6">
    <source>
        <dbReference type="Proteomes" id="UP000075714"/>
    </source>
</evidence>
<dbReference type="InterPro" id="IPR001870">
    <property type="entry name" value="B30.2/SPRY"/>
</dbReference>
<dbReference type="EMBL" id="LSYV01000005">
    <property type="protein sequence ID" value="KXZ54453.1"/>
    <property type="molecule type" value="Genomic_DNA"/>
</dbReference>
<dbReference type="GO" id="GO:0048188">
    <property type="term" value="C:Set1C/COMPASS complex"/>
    <property type="evidence" value="ECO:0007669"/>
    <property type="project" value="InterPro"/>
</dbReference>
<dbReference type="InterPro" id="IPR013320">
    <property type="entry name" value="ConA-like_dom_sf"/>
</dbReference>
<organism evidence="5 6">
    <name type="scientific">Gonium pectorale</name>
    <name type="common">Green alga</name>
    <dbReference type="NCBI Taxonomy" id="33097"/>
    <lineage>
        <taxon>Eukaryota</taxon>
        <taxon>Viridiplantae</taxon>
        <taxon>Chlorophyta</taxon>
        <taxon>core chlorophytes</taxon>
        <taxon>Chlorophyceae</taxon>
        <taxon>CS clade</taxon>
        <taxon>Chlamydomonadales</taxon>
        <taxon>Volvocaceae</taxon>
        <taxon>Gonium</taxon>
    </lineage>
</organism>
<feature type="domain" description="B30.2/SPRY" evidence="4">
    <location>
        <begin position="55"/>
        <end position="273"/>
    </location>
</feature>
<proteinExistence type="predicted"/>
<dbReference type="OrthoDB" id="10266026at2759"/>
<dbReference type="FunFam" id="2.60.120.920:FF:000043">
    <property type="entry name" value="Protein TRAUCO"/>
    <property type="match status" value="1"/>
</dbReference>
<evidence type="ECO:0000256" key="2">
    <source>
        <dbReference type="ARBA" id="ARBA00023242"/>
    </source>
</evidence>
<accession>A0A150GXH6</accession>
<comment type="caution">
    <text evidence="5">The sequence shown here is derived from an EMBL/GenBank/DDBJ whole genome shotgun (WGS) entry which is preliminary data.</text>
</comment>
<keyword evidence="6" id="KW-1185">Reference proteome</keyword>
<protein>
    <recommendedName>
        <fullName evidence="4">B30.2/SPRY domain-containing protein</fullName>
    </recommendedName>
</protein>
<dbReference type="PANTHER" id="PTHR10598">
    <property type="entry name" value="SET1/ASH2 HISTONE METHYLTRANSFERASE COMPLEX SUBUNIT ASH2"/>
    <property type="match status" value="1"/>
</dbReference>
<evidence type="ECO:0000256" key="1">
    <source>
        <dbReference type="ARBA" id="ARBA00004123"/>
    </source>
</evidence>
<evidence type="ECO:0000259" key="4">
    <source>
        <dbReference type="PROSITE" id="PS50188"/>
    </source>
</evidence>
<sequence length="370" mass="39387">MSDRARTVAADAGASAPGRSKKQQSQNDAKAGRRRQGPGRPLPQAEEVEVKEKINLVRLRYEGAPKDGHDDPHKVLISKVYKAAQLQLSEDRLSVTGHKGFRTARGSHGTHEGALYCEVRVVHTGKTGHCRVGWCTRKAELQAPVGYDTFGFSYRDVDGSKVSNGLREPFGQPFSEGDVIGMYIYLPKGGRTLEPQGNEYAKYKGRWMRIEDVEPDPEPLPGSVIAFSVNGQYQGVAFRDFNEGTYYPAVSLYTMPEQSEGATVSVNFGPMFQYPAPQPEGCPPAMPVCDLATPLPAPQPELPLPLAADVDMQGSAGMVLGAPLPGMWPGMDPSLLAVMGASSDLTAAAAAAAMAAAGRGVLTANNGGGS</sequence>
<dbReference type="InterPro" id="IPR003877">
    <property type="entry name" value="SPRY_dom"/>
</dbReference>